<reference evidence="8 9" key="1">
    <citation type="submission" date="2014-03" db="EMBL/GenBank/DDBJ databases">
        <title>Genomics of Bifidobacteria.</title>
        <authorList>
            <person name="Ventura M."/>
            <person name="Milani C."/>
            <person name="Lugli G.A."/>
        </authorList>
    </citation>
    <scope>NUCLEOTIDE SEQUENCE [LARGE SCALE GENOMIC DNA]</scope>
    <source>
        <strain evidence="8 9">LMG 11597</strain>
    </source>
</reference>
<dbReference type="eggNOG" id="COG4584">
    <property type="taxonomic scope" value="Bacteria"/>
</dbReference>
<dbReference type="PROSITE" id="PS50531">
    <property type="entry name" value="HTH_IS21"/>
    <property type="match status" value="1"/>
</dbReference>
<dbReference type="GO" id="GO:0015074">
    <property type="term" value="P:DNA integration"/>
    <property type="evidence" value="ECO:0007669"/>
    <property type="project" value="InterPro"/>
</dbReference>
<dbReference type="GO" id="GO:0006310">
    <property type="term" value="P:DNA recombination"/>
    <property type="evidence" value="ECO:0007669"/>
    <property type="project" value="UniProtKB-KW"/>
</dbReference>
<evidence type="ECO:0000313" key="9">
    <source>
        <dbReference type="Proteomes" id="UP000029055"/>
    </source>
</evidence>
<feature type="domain" description="Integrase catalytic" evidence="7">
    <location>
        <begin position="124"/>
        <end position="295"/>
    </location>
</feature>
<accession>A0A087DP31</accession>
<dbReference type="GO" id="GO:0032196">
    <property type="term" value="P:transposition"/>
    <property type="evidence" value="ECO:0007669"/>
    <property type="project" value="UniProtKB-KW"/>
</dbReference>
<sequence>MTVPVSVQQRIRVLDAHGVSWRSIAKEVGVARDTVAKYAGREDCSPKPEHSASRPSKLDPFKATVDGWLEADRFMPRKQRHTAKRVYDRLVSERGYGGAYSSVQRYVKRWREEHRLPSDGYLELEWHPGEAQVDFGMARAVVGGDRVDVHCLVVTFPYSNMRYCAALPGENAECVCAGLRTVFEHIGAVPLTLVLDNATGAGHRVAWDRVSIVKVFELFVEHYRLETRFCNPNSGNEKGSVENAVGFLRRNIMVPLLNAESYAQLTRYMLERCDAMAKETHYRKGAPIGGLFAEEKAEMQPLPSKPYDAIRWEVRKADKDGRVQVDGNHYLAGPSWRGWTLDVALRAFDVTIRTQDGRTCARLPRVYGDSPATIRDPATLLPALGRKTNAWPDSTIRDDFPDKLRLAIDRMDAKARRNAFRLISRTSDACGFEPAVEAGEHLVEQGHPLDEASLTTMARRIASGEKPYEQTAPDLTGYDVFMQPRGTRERKEA</sequence>
<dbReference type="GO" id="GO:0003677">
    <property type="term" value="F:DNA binding"/>
    <property type="evidence" value="ECO:0007669"/>
    <property type="project" value="UniProtKB-KW"/>
</dbReference>
<dbReference type="Pfam" id="PF22483">
    <property type="entry name" value="Mu-transpos_C_2"/>
    <property type="match status" value="1"/>
</dbReference>
<feature type="domain" description="HTH IS21-type" evidence="6">
    <location>
        <begin position="6"/>
        <end position="69"/>
    </location>
</feature>
<comment type="similarity">
    <text evidence="1">Belongs to the transposase IS21/IS408/IS1162 family.</text>
</comment>
<keyword evidence="3" id="KW-0238">DNA-binding</keyword>
<feature type="region of interest" description="Disordered" evidence="5">
    <location>
        <begin position="464"/>
        <end position="493"/>
    </location>
</feature>
<dbReference type="SUPFAM" id="SSF46689">
    <property type="entry name" value="Homeodomain-like"/>
    <property type="match status" value="1"/>
</dbReference>
<protein>
    <submittedName>
        <fullName evidence="8">Transposase</fullName>
    </submittedName>
</protein>
<evidence type="ECO:0000313" key="8">
    <source>
        <dbReference type="EMBL" id="KFI97281.1"/>
    </source>
</evidence>
<dbReference type="InterPro" id="IPR012337">
    <property type="entry name" value="RNaseH-like_sf"/>
</dbReference>
<dbReference type="InterPro" id="IPR017894">
    <property type="entry name" value="HTH_IS21_transposase_type"/>
</dbReference>
<keyword evidence="4" id="KW-0233">DNA recombination</keyword>
<dbReference type="PROSITE" id="PS50994">
    <property type="entry name" value="INTEGRASE"/>
    <property type="match status" value="1"/>
</dbReference>
<dbReference type="InterPro" id="IPR036397">
    <property type="entry name" value="RNaseH_sf"/>
</dbReference>
<dbReference type="Proteomes" id="UP000029055">
    <property type="component" value="Unassembled WGS sequence"/>
</dbReference>
<evidence type="ECO:0000256" key="4">
    <source>
        <dbReference type="ARBA" id="ARBA00023172"/>
    </source>
</evidence>
<dbReference type="InterPro" id="IPR001584">
    <property type="entry name" value="Integrase_cat-core"/>
</dbReference>
<name>A0A087DP31_9BIFI</name>
<evidence type="ECO:0000256" key="5">
    <source>
        <dbReference type="SAM" id="MobiDB-lite"/>
    </source>
</evidence>
<evidence type="ECO:0000259" key="6">
    <source>
        <dbReference type="PROSITE" id="PS50531"/>
    </source>
</evidence>
<dbReference type="PANTHER" id="PTHR35004:SF7">
    <property type="entry name" value="INTEGRASE PROTEIN"/>
    <property type="match status" value="1"/>
</dbReference>
<dbReference type="RefSeq" id="WP_015438265.1">
    <property type="nucleotide sequence ID" value="NZ_JGZR01000024.1"/>
</dbReference>
<dbReference type="AlphaFoldDB" id="A0A087DP31"/>
<dbReference type="NCBIfam" id="NF033546">
    <property type="entry name" value="transpos_IS21"/>
    <property type="match status" value="1"/>
</dbReference>
<dbReference type="STRING" id="77635.BISU_2385"/>
<evidence type="ECO:0000256" key="2">
    <source>
        <dbReference type="ARBA" id="ARBA00022578"/>
    </source>
</evidence>
<evidence type="ECO:0000256" key="1">
    <source>
        <dbReference type="ARBA" id="ARBA00009277"/>
    </source>
</evidence>
<dbReference type="InterPro" id="IPR009057">
    <property type="entry name" value="Homeodomain-like_sf"/>
</dbReference>
<comment type="caution">
    <text evidence="8">The sequence shown here is derived from an EMBL/GenBank/DDBJ whole genome shotgun (WGS) entry which is preliminary data.</text>
</comment>
<organism evidence="8 9">
    <name type="scientific">Bifidobacterium subtile</name>
    <dbReference type="NCBI Taxonomy" id="77635"/>
    <lineage>
        <taxon>Bacteria</taxon>
        <taxon>Bacillati</taxon>
        <taxon>Actinomycetota</taxon>
        <taxon>Actinomycetes</taxon>
        <taxon>Bifidobacteriales</taxon>
        <taxon>Bifidobacteriaceae</taxon>
        <taxon>Bifidobacterium</taxon>
    </lineage>
</organism>
<gene>
    <name evidence="8" type="ORF">BISU_2385</name>
</gene>
<dbReference type="PANTHER" id="PTHR35004">
    <property type="entry name" value="TRANSPOSASE RV3428C-RELATED"/>
    <property type="match status" value="1"/>
</dbReference>
<proteinExistence type="inferred from homology"/>
<dbReference type="EMBL" id="JGZR01000024">
    <property type="protein sequence ID" value="KFI97281.1"/>
    <property type="molecule type" value="Genomic_DNA"/>
</dbReference>
<dbReference type="InterPro" id="IPR054353">
    <property type="entry name" value="IstA-like_C"/>
</dbReference>
<keyword evidence="9" id="KW-1185">Reference proteome</keyword>
<evidence type="ECO:0000259" key="7">
    <source>
        <dbReference type="PROSITE" id="PS50994"/>
    </source>
</evidence>
<dbReference type="OrthoDB" id="2065409at2"/>
<dbReference type="Gene3D" id="3.30.420.10">
    <property type="entry name" value="Ribonuclease H-like superfamily/Ribonuclease H"/>
    <property type="match status" value="1"/>
</dbReference>
<keyword evidence="2" id="KW-0815">Transposition</keyword>
<dbReference type="SUPFAM" id="SSF53098">
    <property type="entry name" value="Ribonuclease H-like"/>
    <property type="match status" value="1"/>
</dbReference>
<evidence type="ECO:0000256" key="3">
    <source>
        <dbReference type="ARBA" id="ARBA00023125"/>
    </source>
</evidence>